<dbReference type="AlphaFoldDB" id="A0A7I7MBY3"/>
<protein>
    <recommendedName>
        <fullName evidence="1">DUF4333 domain-containing protein</fullName>
    </recommendedName>
</protein>
<accession>A0A7I7MBY3</accession>
<feature type="domain" description="DUF4333" evidence="1">
    <location>
        <begin position="31"/>
        <end position="90"/>
    </location>
</feature>
<dbReference type="KEGG" id="mpsc:MPSYJ_32450"/>
<dbReference type="RefSeq" id="WP_246228702.1">
    <property type="nucleotide sequence ID" value="NZ_AP022574.1"/>
</dbReference>
<name>A0A7I7MBY3_9MYCO</name>
<proteinExistence type="predicted"/>
<dbReference type="Proteomes" id="UP000466514">
    <property type="component" value="Chromosome"/>
</dbReference>
<keyword evidence="3" id="KW-1185">Reference proteome</keyword>
<reference evidence="2 3" key="1">
    <citation type="journal article" date="2019" name="Emerg. Microbes Infect.">
        <title>Comprehensive subspecies identification of 175 nontuberculous mycobacteria species based on 7547 genomic profiles.</title>
        <authorList>
            <person name="Matsumoto Y."/>
            <person name="Kinjo T."/>
            <person name="Motooka D."/>
            <person name="Nabeya D."/>
            <person name="Jung N."/>
            <person name="Uechi K."/>
            <person name="Horii T."/>
            <person name="Iida T."/>
            <person name="Fujita J."/>
            <person name="Nakamura S."/>
        </authorList>
    </citation>
    <scope>NUCLEOTIDE SEQUENCE [LARGE SCALE GENOMIC DNA]</scope>
    <source>
        <strain evidence="2 3">JCM 13323</strain>
    </source>
</reference>
<evidence type="ECO:0000259" key="1">
    <source>
        <dbReference type="Pfam" id="PF14230"/>
    </source>
</evidence>
<dbReference type="Pfam" id="PF14230">
    <property type="entry name" value="DUF4333"/>
    <property type="match status" value="1"/>
</dbReference>
<dbReference type="EMBL" id="AP022574">
    <property type="protein sequence ID" value="BBX69784.1"/>
    <property type="molecule type" value="Genomic_DNA"/>
</dbReference>
<gene>
    <name evidence="2" type="ORF">MPSYJ_32450</name>
</gene>
<evidence type="ECO:0000313" key="2">
    <source>
        <dbReference type="EMBL" id="BBX69784.1"/>
    </source>
</evidence>
<sequence length="103" mass="10905">MTCVADLDGNDVRVRASFTDDDYNVDFATIDTVYDLDDTAAGLAEQISAEYGFDVDVECGRGLKVVEVGQAFECSATDPQGATRSVKVTAGGAGDKDKWEIVG</sequence>
<organism evidence="2 3">
    <name type="scientific">Mycolicibacterium psychrotolerans</name>
    <dbReference type="NCBI Taxonomy" id="216929"/>
    <lineage>
        <taxon>Bacteria</taxon>
        <taxon>Bacillati</taxon>
        <taxon>Actinomycetota</taxon>
        <taxon>Actinomycetes</taxon>
        <taxon>Mycobacteriales</taxon>
        <taxon>Mycobacteriaceae</taxon>
        <taxon>Mycolicibacterium</taxon>
    </lineage>
</organism>
<dbReference type="InterPro" id="IPR025637">
    <property type="entry name" value="DUF4333"/>
</dbReference>
<evidence type="ECO:0000313" key="3">
    <source>
        <dbReference type="Proteomes" id="UP000466514"/>
    </source>
</evidence>